<feature type="binding site" evidence="11">
    <location>
        <position position="85"/>
    </location>
    <ligand>
        <name>Mg(2+)</name>
        <dbReference type="ChEBI" id="CHEBI:18420"/>
    </ligand>
</feature>
<feature type="binding site" evidence="11">
    <location>
        <position position="83"/>
    </location>
    <ligand>
        <name>Mg(2+)</name>
        <dbReference type="ChEBI" id="CHEBI:18420"/>
    </ligand>
</feature>
<evidence type="ECO:0000256" key="1">
    <source>
        <dbReference type="ARBA" id="ARBA00000024"/>
    </source>
</evidence>
<dbReference type="InterPro" id="IPR002496">
    <property type="entry name" value="PRib_AMP_CycHydrolase_dom"/>
</dbReference>
<sequence length="133" mass="14905">MSDPARETGTLLDVKYDANGLVPAIVQDHESGEILMMGWMNEGALKQTLETKLASFYSRSRQKFWIKGESSGNTQEVVEARIDCDQDTIILKVKSNGPCCHVGYNSCFYRKITGPESLETVDEKAYDPSEVYK</sequence>
<dbReference type="Gene3D" id="4.10.80.70">
    <property type="match status" value="1"/>
</dbReference>
<evidence type="ECO:0000259" key="12">
    <source>
        <dbReference type="Pfam" id="PF01502"/>
    </source>
</evidence>
<evidence type="ECO:0000256" key="5">
    <source>
        <dbReference type="ARBA" id="ARBA00007731"/>
    </source>
</evidence>
<evidence type="ECO:0000256" key="3">
    <source>
        <dbReference type="ARBA" id="ARBA00005169"/>
    </source>
</evidence>
<comment type="caution">
    <text evidence="13">The sequence shown here is derived from an EMBL/GenBank/DDBJ whole genome shotgun (WGS) entry which is preliminary data.</text>
</comment>
<keyword evidence="10 11" id="KW-0368">Histidine biosynthesis</keyword>
<evidence type="ECO:0000256" key="6">
    <source>
        <dbReference type="ARBA" id="ARBA00008299"/>
    </source>
</evidence>
<reference evidence="13 14" key="1">
    <citation type="submission" date="2020-08" db="EMBL/GenBank/DDBJ databases">
        <title>Genomic Encyclopedia of Type Strains, Phase IV (KMG-IV): sequencing the most valuable type-strain genomes for metagenomic binning, comparative biology and taxonomic classification.</title>
        <authorList>
            <person name="Goeker M."/>
        </authorList>
    </citation>
    <scope>NUCLEOTIDE SEQUENCE [LARGE SCALE GENOMIC DNA]</scope>
    <source>
        <strain evidence="13 14">DSM 103725</strain>
    </source>
</reference>
<comment type="pathway">
    <text evidence="3 11">Amino-acid biosynthesis; L-histidine biosynthesis; L-histidine from 5-phospho-alpha-D-ribose 1-diphosphate: step 3/9.</text>
</comment>
<evidence type="ECO:0000256" key="2">
    <source>
        <dbReference type="ARBA" id="ARBA00001460"/>
    </source>
</evidence>
<evidence type="ECO:0000256" key="9">
    <source>
        <dbReference type="ARBA" id="ARBA00022801"/>
    </source>
</evidence>
<dbReference type="HAMAP" id="MF_01021">
    <property type="entry name" value="HisI"/>
    <property type="match status" value="1"/>
</dbReference>
<dbReference type="GO" id="GO:0004635">
    <property type="term" value="F:phosphoribosyl-AMP cyclohydrolase activity"/>
    <property type="evidence" value="ECO:0007669"/>
    <property type="project" value="UniProtKB-UniRule"/>
</dbReference>
<keyword evidence="8 11" id="KW-0028">Amino-acid biosynthesis</keyword>
<dbReference type="InterPro" id="IPR038019">
    <property type="entry name" value="PRib_AMP_CycHydrolase_sf"/>
</dbReference>
<keyword evidence="11" id="KW-0862">Zinc</keyword>
<feature type="binding site" evidence="11">
    <location>
        <position position="84"/>
    </location>
    <ligand>
        <name>Zn(2+)</name>
        <dbReference type="ChEBI" id="CHEBI:29105"/>
        <note>ligand shared between dimeric partners</note>
    </ligand>
</feature>
<feature type="binding site" evidence="11">
    <location>
        <position position="100"/>
    </location>
    <ligand>
        <name>Zn(2+)</name>
        <dbReference type="ChEBI" id="CHEBI:29105"/>
        <note>ligand shared between dimeric partners</note>
    </ligand>
</feature>
<evidence type="ECO:0000313" key="13">
    <source>
        <dbReference type="EMBL" id="MBB6431089.1"/>
    </source>
</evidence>
<dbReference type="SUPFAM" id="SSF141734">
    <property type="entry name" value="HisI-like"/>
    <property type="match status" value="1"/>
</dbReference>
<evidence type="ECO:0000256" key="11">
    <source>
        <dbReference type="HAMAP-Rule" id="MF_01021"/>
    </source>
</evidence>
<feature type="domain" description="Phosphoribosyl-AMP cyclohydrolase" evidence="12">
    <location>
        <begin position="36"/>
        <end position="109"/>
    </location>
</feature>
<comment type="cofactor">
    <cofactor evidence="11">
        <name>Mg(2+)</name>
        <dbReference type="ChEBI" id="CHEBI:18420"/>
    </cofactor>
    <text evidence="11">Binds 1 Mg(2+) ion per subunit.</text>
</comment>
<dbReference type="NCBIfam" id="NF000768">
    <property type="entry name" value="PRK00051.1"/>
    <property type="match status" value="1"/>
</dbReference>
<keyword evidence="7 11" id="KW-0963">Cytoplasm</keyword>
<keyword evidence="9 11" id="KW-0378">Hydrolase</keyword>
<accession>A0A7X0H893</accession>
<dbReference type="EC" id="3.5.4.19" evidence="11"/>
<dbReference type="GO" id="GO:0005737">
    <property type="term" value="C:cytoplasm"/>
    <property type="evidence" value="ECO:0007669"/>
    <property type="project" value="UniProtKB-SubCell"/>
</dbReference>
<dbReference type="GO" id="GO:0000105">
    <property type="term" value="P:L-histidine biosynthetic process"/>
    <property type="evidence" value="ECO:0007669"/>
    <property type="project" value="UniProtKB-UniRule"/>
</dbReference>
<proteinExistence type="inferred from homology"/>
<gene>
    <name evidence="11" type="primary">hisI</name>
    <name evidence="13" type="ORF">HNQ40_002895</name>
</gene>
<comment type="pathway">
    <text evidence="4">Amino-acid biosynthesis; L-histidine biosynthesis; L-histidine from 5-phospho-alpha-D-ribose 1-diphosphate: step 2/9.</text>
</comment>
<evidence type="ECO:0000256" key="8">
    <source>
        <dbReference type="ARBA" id="ARBA00022605"/>
    </source>
</evidence>
<dbReference type="Gene3D" id="3.10.20.810">
    <property type="entry name" value="Phosphoribosyl-AMP cyclohydrolase"/>
    <property type="match status" value="1"/>
</dbReference>
<dbReference type="RefSeq" id="WP_184678584.1">
    <property type="nucleotide sequence ID" value="NZ_JACHGY010000001.1"/>
</dbReference>
<dbReference type="PANTHER" id="PTHR42945:SF1">
    <property type="entry name" value="HISTIDINE BIOSYNTHESIS BIFUNCTIONAL PROTEIN HIS7"/>
    <property type="match status" value="1"/>
</dbReference>
<comment type="similarity">
    <text evidence="5">In the C-terminal section; belongs to the PRA-PH family.</text>
</comment>
<dbReference type="UniPathway" id="UPA00031">
    <property type="reaction ID" value="UER00008"/>
</dbReference>
<keyword evidence="11" id="KW-0479">Metal-binding</keyword>
<dbReference type="FunFam" id="3.10.20.810:FF:000001">
    <property type="entry name" value="Histidine biosynthesis bifunctional protein HisIE"/>
    <property type="match status" value="1"/>
</dbReference>
<evidence type="ECO:0000256" key="7">
    <source>
        <dbReference type="ARBA" id="ARBA00022490"/>
    </source>
</evidence>
<name>A0A7X0H893_9BACT</name>
<feature type="binding site" evidence="11">
    <location>
        <position position="87"/>
    </location>
    <ligand>
        <name>Mg(2+)</name>
        <dbReference type="ChEBI" id="CHEBI:18420"/>
    </ligand>
</feature>
<comment type="catalytic activity">
    <reaction evidence="2">
        <text>1-(5-phospho-beta-D-ribosyl)-ATP + H2O = 1-(5-phospho-beta-D-ribosyl)-5'-AMP + diphosphate + H(+)</text>
        <dbReference type="Rhea" id="RHEA:22828"/>
        <dbReference type="ChEBI" id="CHEBI:15377"/>
        <dbReference type="ChEBI" id="CHEBI:15378"/>
        <dbReference type="ChEBI" id="CHEBI:33019"/>
        <dbReference type="ChEBI" id="CHEBI:59457"/>
        <dbReference type="ChEBI" id="CHEBI:73183"/>
        <dbReference type="EC" id="3.6.1.31"/>
    </reaction>
</comment>
<evidence type="ECO:0000313" key="14">
    <source>
        <dbReference type="Proteomes" id="UP000541810"/>
    </source>
</evidence>
<evidence type="ECO:0000256" key="4">
    <source>
        <dbReference type="ARBA" id="ARBA00005204"/>
    </source>
</evidence>
<protein>
    <recommendedName>
        <fullName evidence="11">Phosphoribosyl-AMP cyclohydrolase</fullName>
        <shortName evidence="11">PRA-CH</shortName>
        <ecNumber evidence="11">3.5.4.19</ecNumber>
    </recommendedName>
</protein>
<comment type="similarity">
    <text evidence="6">In the N-terminal section; belongs to the PRA-CH family.</text>
</comment>
<dbReference type="AlphaFoldDB" id="A0A7X0H893"/>
<dbReference type="GO" id="GO:0000287">
    <property type="term" value="F:magnesium ion binding"/>
    <property type="evidence" value="ECO:0007669"/>
    <property type="project" value="UniProtKB-UniRule"/>
</dbReference>
<dbReference type="GO" id="GO:0004636">
    <property type="term" value="F:phosphoribosyl-ATP diphosphatase activity"/>
    <property type="evidence" value="ECO:0007669"/>
    <property type="project" value="UniProtKB-EC"/>
</dbReference>
<dbReference type="PANTHER" id="PTHR42945">
    <property type="entry name" value="HISTIDINE BIOSYNTHESIS BIFUNCTIONAL PROTEIN"/>
    <property type="match status" value="1"/>
</dbReference>
<keyword evidence="14" id="KW-1185">Reference proteome</keyword>
<dbReference type="Proteomes" id="UP000541810">
    <property type="component" value="Unassembled WGS sequence"/>
</dbReference>
<dbReference type="InterPro" id="IPR026660">
    <property type="entry name" value="PRA-CH"/>
</dbReference>
<organism evidence="13 14">
    <name type="scientific">Algisphaera agarilytica</name>
    <dbReference type="NCBI Taxonomy" id="1385975"/>
    <lineage>
        <taxon>Bacteria</taxon>
        <taxon>Pseudomonadati</taxon>
        <taxon>Planctomycetota</taxon>
        <taxon>Phycisphaerae</taxon>
        <taxon>Phycisphaerales</taxon>
        <taxon>Phycisphaeraceae</taxon>
        <taxon>Algisphaera</taxon>
    </lineage>
</organism>
<evidence type="ECO:0000256" key="10">
    <source>
        <dbReference type="ARBA" id="ARBA00023102"/>
    </source>
</evidence>
<comment type="similarity">
    <text evidence="11">Belongs to the PRA-CH family.</text>
</comment>
<keyword evidence="11" id="KW-0460">Magnesium</keyword>
<comment type="subunit">
    <text evidence="11">Homodimer.</text>
</comment>
<comment type="function">
    <text evidence="11">Catalyzes the hydrolysis of the adenine ring of phosphoribosyl-AMP.</text>
</comment>
<feature type="binding site" evidence="11">
    <location>
        <position position="107"/>
    </location>
    <ligand>
        <name>Zn(2+)</name>
        <dbReference type="ChEBI" id="CHEBI:29105"/>
        <note>ligand shared between dimeric partners</note>
    </ligand>
</feature>
<dbReference type="EMBL" id="JACHGY010000001">
    <property type="protein sequence ID" value="MBB6431089.1"/>
    <property type="molecule type" value="Genomic_DNA"/>
</dbReference>
<dbReference type="GO" id="GO:0008270">
    <property type="term" value="F:zinc ion binding"/>
    <property type="evidence" value="ECO:0007669"/>
    <property type="project" value="UniProtKB-UniRule"/>
</dbReference>
<comment type="cofactor">
    <cofactor evidence="11">
        <name>Zn(2+)</name>
        <dbReference type="ChEBI" id="CHEBI:29105"/>
    </cofactor>
    <text evidence="11">Binds 1 zinc ion per subunit.</text>
</comment>
<comment type="subcellular location">
    <subcellularLocation>
        <location evidence="11">Cytoplasm</location>
    </subcellularLocation>
</comment>
<comment type="catalytic activity">
    <reaction evidence="1 11">
        <text>1-(5-phospho-beta-D-ribosyl)-5'-AMP + H2O = 1-(5-phospho-beta-D-ribosyl)-5-[(5-phospho-beta-D-ribosylamino)methylideneamino]imidazole-4-carboxamide</text>
        <dbReference type="Rhea" id="RHEA:20049"/>
        <dbReference type="ChEBI" id="CHEBI:15377"/>
        <dbReference type="ChEBI" id="CHEBI:58435"/>
        <dbReference type="ChEBI" id="CHEBI:59457"/>
        <dbReference type="EC" id="3.5.4.19"/>
    </reaction>
</comment>
<dbReference type="Pfam" id="PF01502">
    <property type="entry name" value="PRA-CH"/>
    <property type="match status" value="1"/>
</dbReference>